<evidence type="ECO:0000256" key="8">
    <source>
        <dbReference type="ARBA" id="ARBA00023136"/>
    </source>
</evidence>
<sequence>MYVLSLKKRYQIVFGYIGNLFIYFPVLLMIPVLFCFWYPEEWGDSLYFIASALVSLAFGFAFKYWLKVKPGTPISVQEGAIIVVFAWVFGIVFSALPFIFAGILNFSQAIFESTSGWTTTGLTLVDVTKIPKIFLVWRSLMQFFGGAGFAIIMMSAIVGPGGFGLYHAEGRVDNLVPNVKSSVRRILVIYFSYAIIGVIALKAAGMGWFDAFNHSLTGLATGGFSTRAGSIGEFNSVTIETVTIALMFFGATGFGIHYTLWKGNFRALAKNGEPKLMGITVLLFVPLLMASTFGYLFSHASESFRHAAFQAVSALTGTGFSTVDFTFWSQKGLYAGLYLLTLLMIFGGDMDSTSGGLKQYRLYALIKLIGVEIKEFFLPRSAVVRTEIWKGESKRYIDSNLVKEILVIFSLYFLTFGVGTAVISFYGYSLADSAFEYASALSTVGLSVGITRPDAPSGIIWTETVGMFLGRLEFLVIVYGITKMIKDAKLAFKVEDKKPRKFGGNENT</sequence>
<dbReference type="Pfam" id="PF02386">
    <property type="entry name" value="TrkH"/>
    <property type="match status" value="2"/>
</dbReference>
<evidence type="ECO:0000256" key="6">
    <source>
        <dbReference type="ARBA" id="ARBA00022989"/>
    </source>
</evidence>
<evidence type="ECO:0000256" key="5">
    <source>
        <dbReference type="ARBA" id="ARBA00022692"/>
    </source>
</evidence>
<dbReference type="RefSeq" id="WP_047754762.1">
    <property type="nucleotide sequence ID" value="NZ_CAJUHA010000017.1"/>
</dbReference>
<dbReference type="EMBL" id="CP011232">
    <property type="protein sequence ID" value="AKI97627.1"/>
    <property type="molecule type" value="Genomic_DNA"/>
</dbReference>
<comment type="subcellular location">
    <subcellularLocation>
        <location evidence="1">Cell membrane</location>
        <topology evidence="1">Multi-pass membrane protein</topology>
    </subcellularLocation>
</comment>
<feature type="transmembrane region" description="Helical" evidence="9">
    <location>
        <begin position="405"/>
        <end position="428"/>
    </location>
</feature>
<dbReference type="GO" id="GO:0008324">
    <property type="term" value="F:monoatomic cation transmembrane transporter activity"/>
    <property type="evidence" value="ECO:0007669"/>
    <property type="project" value="InterPro"/>
</dbReference>
<comment type="similarity">
    <text evidence="2">Belongs to the TrkH potassium transport family.</text>
</comment>
<dbReference type="PANTHER" id="PTHR32024:SF2">
    <property type="entry name" value="TRK SYSTEM POTASSIUM UPTAKE PROTEIN TRKG-RELATED"/>
    <property type="match status" value="1"/>
</dbReference>
<accession>A0A0G2Z7U9</accession>
<feature type="transmembrane region" description="Helical" evidence="9">
    <location>
        <begin position="332"/>
        <end position="350"/>
    </location>
</feature>
<evidence type="ECO:0000256" key="3">
    <source>
        <dbReference type="ARBA" id="ARBA00022448"/>
    </source>
</evidence>
<dbReference type="PANTHER" id="PTHR32024">
    <property type="entry name" value="TRK SYSTEM POTASSIUM UPTAKE PROTEIN TRKG-RELATED"/>
    <property type="match status" value="1"/>
</dbReference>
<keyword evidence="4" id="KW-1003">Cell membrane</keyword>
<name>A0A0G2Z7U9_9BACT</name>
<dbReference type="GO" id="GO:0005886">
    <property type="term" value="C:plasma membrane"/>
    <property type="evidence" value="ECO:0007669"/>
    <property type="project" value="UniProtKB-SubCell"/>
</dbReference>
<feature type="transmembrane region" description="Helical" evidence="9">
    <location>
        <begin position="459"/>
        <end position="481"/>
    </location>
</feature>
<organism evidence="10 11">
    <name type="scientific">Kosmotoga pacifica</name>
    <dbReference type="NCBI Taxonomy" id="1330330"/>
    <lineage>
        <taxon>Bacteria</taxon>
        <taxon>Thermotogati</taxon>
        <taxon>Thermotogota</taxon>
        <taxon>Thermotogae</taxon>
        <taxon>Kosmotogales</taxon>
        <taxon>Kosmotogaceae</taxon>
        <taxon>Kosmotoga</taxon>
    </lineage>
</organism>
<feature type="transmembrane region" description="Helical" evidence="9">
    <location>
        <begin position="187"/>
        <end position="209"/>
    </location>
</feature>
<dbReference type="STRING" id="1330330.IX53_07135"/>
<keyword evidence="11" id="KW-1185">Reference proteome</keyword>
<feature type="transmembrane region" description="Helical" evidence="9">
    <location>
        <begin position="78"/>
        <end position="104"/>
    </location>
</feature>
<evidence type="ECO:0000256" key="7">
    <source>
        <dbReference type="ARBA" id="ARBA00023065"/>
    </source>
</evidence>
<dbReference type="GO" id="GO:0030001">
    <property type="term" value="P:metal ion transport"/>
    <property type="evidence" value="ECO:0007669"/>
    <property type="project" value="UniProtKB-ARBA"/>
</dbReference>
<feature type="transmembrane region" description="Helical" evidence="9">
    <location>
        <begin position="45"/>
        <end position="66"/>
    </location>
</feature>
<protein>
    <submittedName>
        <fullName evidence="10">Potassium transporter</fullName>
    </submittedName>
</protein>
<feature type="transmembrane region" description="Helical" evidence="9">
    <location>
        <begin position="276"/>
        <end position="297"/>
    </location>
</feature>
<keyword evidence="5 9" id="KW-0812">Transmembrane</keyword>
<dbReference type="PATRIC" id="fig|1330330.3.peg.1443"/>
<evidence type="ECO:0000313" key="10">
    <source>
        <dbReference type="EMBL" id="AKI97627.1"/>
    </source>
</evidence>
<evidence type="ECO:0000313" key="11">
    <source>
        <dbReference type="Proteomes" id="UP000035159"/>
    </source>
</evidence>
<keyword evidence="3" id="KW-0813">Transport</keyword>
<keyword evidence="6 9" id="KW-1133">Transmembrane helix</keyword>
<feature type="transmembrane region" description="Helical" evidence="9">
    <location>
        <begin position="12"/>
        <end position="39"/>
    </location>
</feature>
<evidence type="ECO:0000256" key="9">
    <source>
        <dbReference type="SAM" id="Phobius"/>
    </source>
</evidence>
<evidence type="ECO:0000256" key="2">
    <source>
        <dbReference type="ARBA" id="ARBA00009137"/>
    </source>
</evidence>
<keyword evidence="7" id="KW-0406">Ion transport</keyword>
<evidence type="ECO:0000256" key="4">
    <source>
        <dbReference type="ARBA" id="ARBA00022475"/>
    </source>
</evidence>
<gene>
    <name evidence="10" type="ORF">IX53_07135</name>
</gene>
<dbReference type="AlphaFoldDB" id="A0A0G2Z7U9"/>
<dbReference type="Proteomes" id="UP000035159">
    <property type="component" value="Chromosome"/>
</dbReference>
<dbReference type="InterPro" id="IPR003445">
    <property type="entry name" value="Cat_transpt"/>
</dbReference>
<feature type="transmembrane region" description="Helical" evidence="9">
    <location>
        <begin position="143"/>
        <end position="166"/>
    </location>
</feature>
<reference evidence="10 11" key="1">
    <citation type="submission" date="2015-04" db="EMBL/GenBank/DDBJ databases">
        <title>Complete Genome Sequence of Kosmotoga pacifica SLHLJ1.</title>
        <authorList>
            <person name="Jiang L.J."/>
            <person name="Shao Z.Z."/>
            <person name="Jebbar M."/>
        </authorList>
    </citation>
    <scope>NUCLEOTIDE SEQUENCE [LARGE SCALE GENOMIC DNA]</scope>
    <source>
        <strain evidence="10 11">SLHLJ1</strain>
    </source>
</reference>
<keyword evidence="8 9" id="KW-0472">Membrane</keyword>
<dbReference type="OrthoDB" id="9810952at2"/>
<feature type="transmembrane region" description="Helical" evidence="9">
    <location>
        <begin position="237"/>
        <end position="256"/>
    </location>
</feature>
<dbReference type="KEGG" id="kpf:IX53_07135"/>
<evidence type="ECO:0000256" key="1">
    <source>
        <dbReference type="ARBA" id="ARBA00004651"/>
    </source>
</evidence>
<proteinExistence type="inferred from homology"/>